<dbReference type="InterPro" id="IPR041664">
    <property type="entry name" value="AAA_16"/>
</dbReference>
<dbReference type="InterPro" id="IPR016032">
    <property type="entry name" value="Sig_transdc_resp-reg_C-effctor"/>
</dbReference>
<feature type="region of interest" description="Disordered" evidence="4">
    <location>
        <begin position="1"/>
        <end position="27"/>
    </location>
</feature>
<dbReference type="GO" id="GO:0004386">
    <property type="term" value="F:helicase activity"/>
    <property type="evidence" value="ECO:0007669"/>
    <property type="project" value="UniProtKB-KW"/>
</dbReference>
<dbReference type="Pfam" id="PF00196">
    <property type="entry name" value="GerE"/>
    <property type="match status" value="1"/>
</dbReference>
<dbReference type="SMART" id="SM00421">
    <property type="entry name" value="HTH_LUXR"/>
    <property type="match status" value="1"/>
</dbReference>
<feature type="region of interest" description="Disordered" evidence="4">
    <location>
        <begin position="551"/>
        <end position="594"/>
    </location>
</feature>
<dbReference type="KEGG" id="llu:AKJ09_00166"/>
<accession>A0A0K1PJ04</accession>
<evidence type="ECO:0000313" key="6">
    <source>
        <dbReference type="EMBL" id="AKU93502.1"/>
    </source>
</evidence>
<feature type="compositionally biased region" description="Low complexity" evidence="4">
    <location>
        <begin position="12"/>
        <end position="26"/>
    </location>
</feature>
<dbReference type="InterPro" id="IPR027417">
    <property type="entry name" value="P-loop_NTPase"/>
</dbReference>
<dbReference type="SUPFAM" id="SSF52540">
    <property type="entry name" value="P-loop containing nucleoside triphosphate hydrolases"/>
    <property type="match status" value="1"/>
</dbReference>
<dbReference type="CDD" id="cd06170">
    <property type="entry name" value="LuxR_C_like"/>
    <property type="match status" value="1"/>
</dbReference>
<dbReference type="PROSITE" id="PS50043">
    <property type="entry name" value="HTH_LUXR_2"/>
    <property type="match status" value="1"/>
</dbReference>
<keyword evidence="1" id="KW-0805">Transcription regulation</keyword>
<sequence>MQRKERAEGASRRTSPSDSSEPPSETLGSRIQDVLRHLFVGRDRDLATFLSAYQQESTGVVLVSGELGIGKSALLERFSELARRVGAYCARVDWRTSNPRVALAKAVAKLRAHARDAQRPVLVIDHFHRLARDKAWFFETCLPSLPKRALAVIASRRELTKLRMGALGLVAPFCKRIELGELDDEAVSDYLRRREVPEASHAGIVSFSRGIPMLLALAAEVTLESRMPWSERHERMVLGKVAHPFMDVADSDERRTALTTLCVARSVVFESLAATLPRGANVSAMYKWLAARPFVQPTASGLKPHALTRAACLALLRHDHPSSYQSVVTQLREFYDAQLRNPSLAHSRWVADRIHLERHRLSFRHPIYEDESEHEIEPARPEDHEAIVALTATHEGASTARWVKRWLDASVGTCDVLRAPTGRINGYALTLEANGGWPSAVSGDPALATITSFLKSRKDANPEGGAYMLRSSIAVHADKGVRYVSTLLSEHLYARVRQLPMPRFHFGVTSAPEIWFDAGVTLGFEPAIAGRYVDDSVEHVVFAFEALDAHREEPPNGGAAEPSAPALESVPAPSDGSVPPKEAPPPAEGASPNLAPELGELLRARFAKLAADAGLTDREKQVLDLVVLGRNSVEIGKVLGIAARTAKFHQARLLSKLGADSRVDILRLLL</sequence>
<keyword evidence="6" id="KW-0547">Nucleotide-binding</keyword>
<feature type="domain" description="HTH luxR-type" evidence="5">
    <location>
        <begin position="608"/>
        <end position="670"/>
    </location>
</feature>
<keyword evidence="6" id="KW-0067">ATP-binding</keyword>
<dbReference type="GO" id="GO:0003677">
    <property type="term" value="F:DNA binding"/>
    <property type="evidence" value="ECO:0007669"/>
    <property type="project" value="UniProtKB-KW"/>
</dbReference>
<keyword evidence="2" id="KW-0238">DNA-binding</keyword>
<evidence type="ECO:0000256" key="3">
    <source>
        <dbReference type="ARBA" id="ARBA00023163"/>
    </source>
</evidence>
<dbReference type="GO" id="GO:0006355">
    <property type="term" value="P:regulation of DNA-templated transcription"/>
    <property type="evidence" value="ECO:0007669"/>
    <property type="project" value="InterPro"/>
</dbReference>
<gene>
    <name evidence="6" type="ORF">AKJ09_00166</name>
</gene>
<dbReference type="PANTHER" id="PTHR44688">
    <property type="entry name" value="DNA-BINDING TRANSCRIPTIONAL ACTIVATOR DEVR_DOSR"/>
    <property type="match status" value="1"/>
</dbReference>
<dbReference type="PRINTS" id="PR00038">
    <property type="entry name" value="HTHLUXR"/>
</dbReference>
<organism evidence="6 7">
    <name type="scientific">Labilithrix luteola</name>
    <dbReference type="NCBI Taxonomy" id="1391654"/>
    <lineage>
        <taxon>Bacteria</taxon>
        <taxon>Pseudomonadati</taxon>
        <taxon>Myxococcota</taxon>
        <taxon>Polyangia</taxon>
        <taxon>Polyangiales</taxon>
        <taxon>Labilitrichaceae</taxon>
        <taxon>Labilithrix</taxon>
    </lineage>
</organism>
<dbReference type="Gene3D" id="1.10.10.10">
    <property type="entry name" value="Winged helix-like DNA-binding domain superfamily/Winged helix DNA-binding domain"/>
    <property type="match status" value="1"/>
</dbReference>
<proteinExistence type="predicted"/>
<keyword evidence="6" id="KW-0347">Helicase</keyword>
<evidence type="ECO:0000256" key="2">
    <source>
        <dbReference type="ARBA" id="ARBA00023125"/>
    </source>
</evidence>
<feature type="compositionally biased region" description="Basic and acidic residues" evidence="4">
    <location>
        <begin position="1"/>
        <end position="11"/>
    </location>
</feature>
<reference evidence="6 7" key="1">
    <citation type="submission" date="2015-08" db="EMBL/GenBank/DDBJ databases">
        <authorList>
            <person name="Babu N.S."/>
            <person name="Beckwith C.J."/>
            <person name="Beseler K.G."/>
            <person name="Brison A."/>
            <person name="Carone J.V."/>
            <person name="Caskin T.P."/>
            <person name="Diamond M."/>
            <person name="Durham M.E."/>
            <person name="Foxe J.M."/>
            <person name="Go M."/>
            <person name="Henderson B.A."/>
            <person name="Jones I.B."/>
            <person name="McGettigan J.A."/>
            <person name="Micheletti S.J."/>
            <person name="Nasrallah M.E."/>
            <person name="Ortiz D."/>
            <person name="Piller C.R."/>
            <person name="Privatt S.R."/>
            <person name="Schneider S.L."/>
            <person name="Sharp S."/>
            <person name="Smith T.C."/>
            <person name="Stanton J.D."/>
            <person name="Ullery H.E."/>
            <person name="Wilson R.J."/>
            <person name="Serrano M.G."/>
            <person name="Buck G."/>
            <person name="Lee V."/>
            <person name="Wang Y."/>
            <person name="Carvalho R."/>
            <person name="Voegtly L."/>
            <person name="Shi R."/>
            <person name="Duckworth R."/>
            <person name="Johnson A."/>
            <person name="Loviza R."/>
            <person name="Walstead R."/>
            <person name="Shah Z."/>
            <person name="Kiflezghi M."/>
            <person name="Wade K."/>
            <person name="Ball S.L."/>
            <person name="Bradley K.W."/>
            <person name="Asai D.J."/>
            <person name="Bowman C.A."/>
            <person name="Russell D.A."/>
            <person name="Pope W.H."/>
            <person name="Jacobs-Sera D."/>
            <person name="Hendrix R.W."/>
            <person name="Hatfull G.F."/>
        </authorList>
    </citation>
    <scope>NUCLEOTIDE SEQUENCE [LARGE SCALE GENOMIC DNA]</scope>
    <source>
        <strain evidence="6 7">DSM 27648</strain>
    </source>
</reference>
<evidence type="ECO:0000259" key="5">
    <source>
        <dbReference type="PROSITE" id="PS50043"/>
    </source>
</evidence>
<dbReference type="RefSeq" id="WP_169927143.1">
    <property type="nucleotide sequence ID" value="NZ_CP012333.1"/>
</dbReference>
<keyword evidence="6" id="KW-0378">Hydrolase</keyword>
<keyword evidence="7" id="KW-1185">Reference proteome</keyword>
<evidence type="ECO:0000313" key="7">
    <source>
        <dbReference type="Proteomes" id="UP000064967"/>
    </source>
</evidence>
<dbReference type="Gene3D" id="3.40.50.300">
    <property type="entry name" value="P-loop containing nucleotide triphosphate hydrolases"/>
    <property type="match status" value="1"/>
</dbReference>
<dbReference type="EMBL" id="CP012333">
    <property type="protein sequence ID" value="AKU93502.1"/>
    <property type="molecule type" value="Genomic_DNA"/>
</dbReference>
<dbReference type="InterPro" id="IPR000792">
    <property type="entry name" value="Tscrpt_reg_LuxR_C"/>
</dbReference>
<evidence type="ECO:0000256" key="4">
    <source>
        <dbReference type="SAM" id="MobiDB-lite"/>
    </source>
</evidence>
<evidence type="ECO:0000256" key="1">
    <source>
        <dbReference type="ARBA" id="ARBA00023015"/>
    </source>
</evidence>
<keyword evidence="3" id="KW-0804">Transcription</keyword>
<dbReference type="PANTHER" id="PTHR44688:SF16">
    <property type="entry name" value="DNA-BINDING TRANSCRIPTIONAL ACTIVATOR DEVR_DOSR"/>
    <property type="match status" value="1"/>
</dbReference>
<name>A0A0K1PJ04_9BACT</name>
<dbReference type="InterPro" id="IPR036388">
    <property type="entry name" value="WH-like_DNA-bd_sf"/>
</dbReference>
<protein>
    <submittedName>
        <fullName evidence="6">ATPase related to the helicase subunit of the Holliday junction resolvase</fullName>
    </submittedName>
</protein>
<dbReference type="Pfam" id="PF13191">
    <property type="entry name" value="AAA_16"/>
    <property type="match status" value="1"/>
</dbReference>
<dbReference type="AlphaFoldDB" id="A0A0K1PJ04"/>
<dbReference type="STRING" id="1391654.AKJ09_00166"/>
<dbReference type="Proteomes" id="UP000064967">
    <property type="component" value="Chromosome"/>
</dbReference>
<dbReference type="SUPFAM" id="SSF46894">
    <property type="entry name" value="C-terminal effector domain of the bipartite response regulators"/>
    <property type="match status" value="1"/>
</dbReference>